<comment type="similarity">
    <text evidence="1">Belongs to the transcriptional regulator TrmB family.</text>
</comment>
<name>A0A6B0TDK5_9EURY</name>
<keyword evidence="5" id="KW-1185">Reference proteome</keyword>
<proteinExistence type="inferred from homology"/>
<evidence type="ECO:0000259" key="3">
    <source>
        <dbReference type="Pfam" id="PF11495"/>
    </source>
</evidence>
<gene>
    <name evidence="4" type="ORF">GRX03_15530</name>
</gene>
<dbReference type="InterPro" id="IPR051797">
    <property type="entry name" value="TrmB-like"/>
</dbReference>
<evidence type="ECO:0000313" key="5">
    <source>
        <dbReference type="Proteomes" id="UP000466535"/>
    </source>
</evidence>
<sequence>MLQQLGLKEYEAKSFVALSRLPQGTAKEISEISEVPRTRVYDSIRVLETKGLVESHQSSPQQFRAVSVDEVTNTLKTQYVNRTEKLRNTLNGLEPAAEDTETELTHEVWSMSGATAIANRSKDLITEAEEELVIVLGQDSGIDDQLIDVLEAAQRRGVSVVIGTVDEPLRDEIERMVPNADVFVSGLSWLRGAPEMGDDTQITRLLLVDRSTILVSSVHQGSGTDHPDEQAVFGRGFDNGLVAIVRRLMATGLLPEDDPDSGAE</sequence>
<dbReference type="InterPro" id="IPR021586">
    <property type="entry name" value="Tscrpt_reg_TrmB_C"/>
</dbReference>
<evidence type="ECO:0000256" key="1">
    <source>
        <dbReference type="ARBA" id="ARBA00007287"/>
    </source>
</evidence>
<dbReference type="AlphaFoldDB" id="A0A6B0TDK5"/>
<evidence type="ECO:0000259" key="2">
    <source>
        <dbReference type="Pfam" id="PF01978"/>
    </source>
</evidence>
<protein>
    <submittedName>
        <fullName evidence="4">TrmB family transcriptional regulator</fullName>
    </submittedName>
</protein>
<dbReference type="Gene3D" id="1.10.10.10">
    <property type="entry name" value="Winged helix-like DNA-binding domain superfamily/Winged helix DNA-binding domain"/>
    <property type="match status" value="1"/>
</dbReference>
<accession>A0A6B0TDK5</accession>
<dbReference type="Proteomes" id="UP000466535">
    <property type="component" value="Unassembled WGS sequence"/>
</dbReference>
<dbReference type="SUPFAM" id="SSF46785">
    <property type="entry name" value="Winged helix' DNA-binding domain"/>
    <property type="match status" value="1"/>
</dbReference>
<evidence type="ECO:0000313" key="4">
    <source>
        <dbReference type="EMBL" id="MXR53010.1"/>
    </source>
</evidence>
<feature type="domain" description="Transcription regulator TrmB N-terminal" evidence="2">
    <location>
        <begin position="2"/>
        <end position="68"/>
    </location>
</feature>
<comment type="caution">
    <text evidence="4">The sequence shown here is derived from an EMBL/GenBank/DDBJ whole genome shotgun (WGS) entry which is preliminary data.</text>
</comment>
<dbReference type="InterPro" id="IPR002831">
    <property type="entry name" value="Tscrpt_reg_TrmB_N"/>
</dbReference>
<dbReference type="PANTHER" id="PTHR34293">
    <property type="entry name" value="HTH-TYPE TRANSCRIPTIONAL REGULATOR TRMBL2"/>
    <property type="match status" value="1"/>
</dbReference>
<dbReference type="Pfam" id="PF01978">
    <property type="entry name" value="TrmB"/>
    <property type="match status" value="1"/>
</dbReference>
<feature type="domain" description="Transcription regulator TrmB C-terminal" evidence="3">
    <location>
        <begin position="107"/>
        <end position="174"/>
    </location>
</feature>
<reference evidence="4 5" key="1">
    <citation type="submission" date="2019-12" db="EMBL/GenBank/DDBJ databases">
        <title>Isolation and characterization of three novel carbon monoxide-oxidizing members of Halobacteria from salione crusts and soils.</title>
        <authorList>
            <person name="Myers M.R."/>
            <person name="King G.M."/>
        </authorList>
    </citation>
    <scope>NUCLEOTIDE SEQUENCE [LARGE SCALE GENOMIC DNA]</scope>
    <source>
        <strain evidence="4 5">WSH3</strain>
    </source>
</reference>
<dbReference type="Pfam" id="PF11495">
    <property type="entry name" value="Regulator_TrmB"/>
    <property type="match status" value="1"/>
</dbReference>
<dbReference type="EMBL" id="WUUT01000007">
    <property type="protein sequence ID" value="MXR53010.1"/>
    <property type="molecule type" value="Genomic_DNA"/>
</dbReference>
<organism evidence="4 5">
    <name type="scientific">Halovenus carboxidivorans</name>
    <dbReference type="NCBI Taxonomy" id="2692199"/>
    <lineage>
        <taxon>Archaea</taxon>
        <taxon>Methanobacteriati</taxon>
        <taxon>Methanobacteriota</taxon>
        <taxon>Stenosarchaea group</taxon>
        <taxon>Halobacteria</taxon>
        <taxon>Halobacteriales</taxon>
        <taxon>Haloarculaceae</taxon>
        <taxon>Halovenus</taxon>
    </lineage>
</organism>
<dbReference type="InterPro" id="IPR036390">
    <property type="entry name" value="WH_DNA-bd_sf"/>
</dbReference>
<dbReference type="PANTHER" id="PTHR34293:SF1">
    <property type="entry name" value="HTH-TYPE TRANSCRIPTIONAL REGULATOR TRMBL2"/>
    <property type="match status" value="1"/>
</dbReference>
<dbReference type="InterPro" id="IPR036388">
    <property type="entry name" value="WH-like_DNA-bd_sf"/>
</dbReference>